<dbReference type="InterPro" id="IPR026843">
    <property type="entry name" value="SbcD_C"/>
</dbReference>
<feature type="domain" description="Calcineurin-like phosphoesterase" evidence="8">
    <location>
        <begin position="1"/>
        <end position="212"/>
    </location>
</feature>
<comment type="similarity">
    <text evidence="1 7">Belongs to the SbcD family.</text>
</comment>
<name>A0A369AU78_9ENTE</name>
<dbReference type="CDD" id="cd00840">
    <property type="entry name" value="MPP_Mre11_N"/>
    <property type="match status" value="1"/>
</dbReference>
<dbReference type="InterPro" id="IPR004843">
    <property type="entry name" value="Calcineurin-like_PHP"/>
</dbReference>
<keyword evidence="6 7" id="KW-0269">Exonuclease</keyword>
<evidence type="ECO:0000259" key="8">
    <source>
        <dbReference type="Pfam" id="PF00149"/>
    </source>
</evidence>
<keyword evidence="4 7" id="KW-0540">Nuclease</keyword>
<evidence type="ECO:0000256" key="7">
    <source>
        <dbReference type="RuleBase" id="RU363069"/>
    </source>
</evidence>
<protein>
    <recommendedName>
        <fullName evidence="3 7">Nuclease SbcCD subunit D</fullName>
    </recommendedName>
</protein>
<evidence type="ECO:0000313" key="10">
    <source>
        <dbReference type="EMBL" id="RSU01201.1"/>
    </source>
</evidence>
<proteinExistence type="inferred from homology"/>
<evidence type="ECO:0000256" key="6">
    <source>
        <dbReference type="ARBA" id="ARBA00022839"/>
    </source>
</evidence>
<dbReference type="GeneID" id="63146823"/>
<comment type="function">
    <text evidence="7">SbcCD cleaves DNA hairpin structures. These structures can inhibit DNA replication and are intermediates in certain DNA recombination reactions. The complex acts as a 3'-&gt;5' double strand exonuclease that can open hairpins. It also has a 5' single-strand endonuclease activity.</text>
</comment>
<evidence type="ECO:0000259" key="9">
    <source>
        <dbReference type="Pfam" id="PF12320"/>
    </source>
</evidence>
<dbReference type="PANTHER" id="PTHR30337:SF0">
    <property type="entry name" value="NUCLEASE SBCCD SUBUNIT D"/>
    <property type="match status" value="1"/>
</dbReference>
<keyword evidence="7" id="KW-0233">DNA recombination</keyword>
<dbReference type="InterPro" id="IPR029052">
    <property type="entry name" value="Metallo-depent_PP-like"/>
</dbReference>
<dbReference type="RefSeq" id="WP_114289956.1">
    <property type="nucleotide sequence ID" value="NZ_NGJX01000008.1"/>
</dbReference>
<evidence type="ECO:0000256" key="2">
    <source>
        <dbReference type="ARBA" id="ARBA00011322"/>
    </source>
</evidence>
<evidence type="ECO:0000256" key="4">
    <source>
        <dbReference type="ARBA" id="ARBA00022722"/>
    </source>
</evidence>
<dbReference type="GO" id="GO:0006310">
    <property type="term" value="P:DNA recombination"/>
    <property type="evidence" value="ECO:0007669"/>
    <property type="project" value="UniProtKB-KW"/>
</dbReference>
<evidence type="ECO:0000313" key="11">
    <source>
        <dbReference type="Proteomes" id="UP000288197"/>
    </source>
</evidence>
<keyword evidence="5 7" id="KW-0378">Hydrolase</keyword>
<sequence length="377" mass="43302">MKFLHTADWHIGRKLNGFSLLEEQKNAFKQIMKIAKDEEVDAIIIAGDLYDRSVPSVEAVALFNDMMLEMNLVSKFPVLAISGNHDSATRLDTGSPWLKAQQFHLHTQLEQAFEPVEINNTQFFLLPYFEPFHVREYFDDPSIKDIQSGMKLVVEKMKTIFDENKSHVLVGHFFAAGSLRSESETPVEVGGLDSVPLEILEAFDYVALGHLHDKNAIKKVETIQYSGALLKYSLSEEKQEKGVRIIELDETEFTNHFIPMKPLRDVRKIEASFEELTSPKFYEGMNREDYVAISLTDTAIIPNALNELRKIYPFIISLERANNELKQLSLDKNSEKMAKLKPEALIADYFKEVTDKELSNQQKEWLNEAIIENRKEK</sequence>
<dbReference type="InterPro" id="IPR041796">
    <property type="entry name" value="Mre11_N"/>
</dbReference>
<dbReference type="GO" id="GO:0008408">
    <property type="term" value="F:3'-5' exonuclease activity"/>
    <property type="evidence" value="ECO:0007669"/>
    <property type="project" value="InterPro"/>
</dbReference>
<dbReference type="InterPro" id="IPR050535">
    <property type="entry name" value="DNA_Repair-Maintenance_Comp"/>
</dbReference>
<reference evidence="10 11" key="1">
    <citation type="submission" date="2017-05" db="EMBL/GenBank/DDBJ databases">
        <title>Vagococcus spp. assemblies.</title>
        <authorList>
            <person name="Gulvik C.A."/>
        </authorList>
    </citation>
    <scope>NUCLEOTIDE SEQUENCE [LARGE SCALE GENOMIC DNA]</scope>
    <source>
        <strain evidence="10 11">NCFB 2497</strain>
    </source>
</reference>
<dbReference type="NCBIfam" id="TIGR00619">
    <property type="entry name" value="sbcd"/>
    <property type="match status" value="1"/>
</dbReference>
<evidence type="ECO:0000256" key="3">
    <source>
        <dbReference type="ARBA" id="ARBA00013365"/>
    </source>
</evidence>
<organism evidence="10 11">
    <name type="scientific">Vagococcus fluvialis</name>
    <dbReference type="NCBI Taxonomy" id="2738"/>
    <lineage>
        <taxon>Bacteria</taxon>
        <taxon>Bacillati</taxon>
        <taxon>Bacillota</taxon>
        <taxon>Bacilli</taxon>
        <taxon>Lactobacillales</taxon>
        <taxon>Enterococcaceae</taxon>
        <taxon>Vagococcus</taxon>
    </lineage>
</organism>
<gene>
    <name evidence="7" type="primary">sbcD</name>
    <name evidence="10" type="ORF">CBF32_08635</name>
</gene>
<comment type="subunit">
    <text evidence="2 7">Heterodimer of SbcC and SbcD.</text>
</comment>
<feature type="domain" description="Nuclease SbcCD subunit D C-terminal" evidence="9">
    <location>
        <begin position="262"/>
        <end position="353"/>
    </location>
</feature>
<dbReference type="PANTHER" id="PTHR30337">
    <property type="entry name" value="COMPONENT OF ATP-DEPENDENT DSDNA EXONUCLEASE"/>
    <property type="match status" value="1"/>
</dbReference>
<dbReference type="InterPro" id="IPR004593">
    <property type="entry name" value="SbcD"/>
</dbReference>
<evidence type="ECO:0000256" key="5">
    <source>
        <dbReference type="ARBA" id="ARBA00022801"/>
    </source>
</evidence>
<keyword evidence="11" id="KW-1185">Reference proteome</keyword>
<accession>A0A369AU78</accession>
<dbReference type="AlphaFoldDB" id="A0A369AU78"/>
<comment type="caution">
    <text evidence="10">The sequence shown here is derived from an EMBL/GenBank/DDBJ whole genome shotgun (WGS) entry which is preliminary data.</text>
</comment>
<dbReference type="EMBL" id="NGJX01000008">
    <property type="protein sequence ID" value="RSU01201.1"/>
    <property type="molecule type" value="Genomic_DNA"/>
</dbReference>
<evidence type="ECO:0000256" key="1">
    <source>
        <dbReference type="ARBA" id="ARBA00010555"/>
    </source>
</evidence>
<dbReference type="OrthoDB" id="9773856at2"/>
<dbReference type="GO" id="GO:0004519">
    <property type="term" value="F:endonuclease activity"/>
    <property type="evidence" value="ECO:0007669"/>
    <property type="project" value="UniProtKB-KW"/>
</dbReference>
<dbReference type="SUPFAM" id="SSF56300">
    <property type="entry name" value="Metallo-dependent phosphatases"/>
    <property type="match status" value="1"/>
</dbReference>
<dbReference type="Pfam" id="PF00149">
    <property type="entry name" value="Metallophos"/>
    <property type="match status" value="1"/>
</dbReference>
<keyword evidence="7" id="KW-0235">DNA replication</keyword>
<dbReference type="GO" id="GO:0006260">
    <property type="term" value="P:DNA replication"/>
    <property type="evidence" value="ECO:0007669"/>
    <property type="project" value="UniProtKB-KW"/>
</dbReference>
<keyword evidence="7" id="KW-0255">Endonuclease</keyword>
<dbReference type="Gene3D" id="3.60.21.10">
    <property type="match status" value="1"/>
</dbReference>
<dbReference type="Pfam" id="PF12320">
    <property type="entry name" value="SbcD_C"/>
    <property type="match status" value="1"/>
</dbReference>
<dbReference type="Proteomes" id="UP000288197">
    <property type="component" value="Unassembled WGS sequence"/>
</dbReference>